<gene>
    <name evidence="1" type="ORF">MBUL_00956</name>
</gene>
<evidence type="ECO:0000313" key="1">
    <source>
        <dbReference type="EMBL" id="CAA2101002.1"/>
    </source>
</evidence>
<organism evidence="1">
    <name type="scientific">Methylobacterium bullatum</name>
    <dbReference type="NCBI Taxonomy" id="570505"/>
    <lineage>
        <taxon>Bacteria</taxon>
        <taxon>Pseudomonadati</taxon>
        <taxon>Pseudomonadota</taxon>
        <taxon>Alphaproteobacteria</taxon>
        <taxon>Hyphomicrobiales</taxon>
        <taxon>Methylobacteriaceae</taxon>
        <taxon>Methylobacterium</taxon>
    </lineage>
</organism>
<dbReference type="EMBL" id="LR743504">
    <property type="protein sequence ID" value="CAA2101002.1"/>
    <property type="molecule type" value="Genomic_DNA"/>
</dbReference>
<proteinExistence type="predicted"/>
<sequence length="271" mass="29000">MEASPFPIVELDTTVMIDPITDSDLAAFVDGQLDVMRRLEVEAHLARTPEAAARVMAEMHDRDALRQAFSQLPGPGPERNRAAARRLDRSMAWRRVGERLKRAAVIVLLVGAGWIAHSDTGVFGVPDTFAAPVDPALVADARQAREVAQIRVRLGSRATPSYDKAGISSATGIVLPDLPGDWSVRDVQIVPARYGAGVEVVIDAPDLGEISLFAARGTNEAAFTGEVTSPGDGETVYWTAGRSVYALSGNGHQDALQQAARRLASIDPAKR</sequence>
<evidence type="ECO:0008006" key="2">
    <source>
        <dbReference type="Google" id="ProtNLM"/>
    </source>
</evidence>
<accession>A0A679IQJ1</accession>
<dbReference type="AlphaFoldDB" id="A0A679IQJ1"/>
<name>A0A679IQJ1_9HYPH</name>
<protein>
    <recommendedName>
        <fullName evidence="2">Anti-sigma factor</fullName>
    </recommendedName>
</protein>
<reference evidence="1" key="1">
    <citation type="submission" date="2019-12" db="EMBL/GenBank/DDBJ databases">
        <authorList>
            <person name="Cremers G."/>
        </authorList>
    </citation>
    <scope>NUCLEOTIDE SEQUENCE</scope>
    <source>
        <strain evidence="1">Mbul1</strain>
    </source>
</reference>